<gene>
    <name evidence="1" type="ORF">GGE12_005804</name>
</gene>
<organism evidence="1 2">
    <name type="scientific">Rhizobium mongolense</name>
    <dbReference type="NCBI Taxonomy" id="57676"/>
    <lineage>
        <taxon>Bacteria</taxon>
        <taxon>Pseudomonadati</taxon>
        <taxon>Pseudomonadota</taxon>
        <taxon>Alphaproteobacteria</taxon>
        <taxon>Hyphomicrobiales</taxon>
        <taxon>Rhizobiaceae</taxon>
        <taxon>Rhizobium/Agrobacterium group</taxon>
        <taxon>Rhizobium</taxon>
    </lineage>
</organism>
<dbReference type="EMBL" id="JACIGM010000016">
    <property type="protein sequence ID" value="MBB4277995.1"/>
    <property type="molecule type" value="Genomic_DNA"/>
</dbReference>
<name>A0A7W6RU52_9HYPH</name>
<proteinExistence type="predicted"/>
<dbReference type="RefSeq" id="WP_183928846.1">
    <property type="nucleotide sequence ID" value="NZ_JACIGM010000016.1"/>
</dbReference>
<evidence type="ECO:0000313" key="1">
    <source>
        <dbReference type="EMBL" id="MBB4277995.1"/>
    </source>
</evidence>
<evidence type="ECO:0000313" key="2">
    <source>
        <dbReference type="Proteomes" id="UP000533641"/>
    </source>
</evidence>
<sequence length="47" mass="5306">MVLSEGRNPAEDMLFEGHAREYDGARKLRAVCASTTEKRLPGFREPL</sequence>
<dbReference type="AlphaFoldDB" id="A0A7W6RU52"/>
<reference evidence="1 2" key="1">
    <citation type="submission" date="2020-08" db="EMBL/GenBank/DDBJ databases">
        <title>Genomic Encyclopedia of Type Strains, Phase IV (KMG-V): Genome sequencing to study the core and pangenomes of soil and plant-associated prokaryotes.</title>
        <authorList>
            <person name="Whitman W."/>
        </authorList>
    </citation>
    <scope>NUCLEOTIDE SEQUENCE [LARGE SCALE GENOMIC DNA]</scope>
    <source>
        <strain evidence="1 2">SEMIA 402</strain>
    </source>
</reference>
<dbReference type="Proteomes" id="UP000533641">
    <property type="component" value="Unassembled WGS sequence"/>
</dbReference>
<accession>A0A7W6RU52</accession>
<comment type="caution">
    <text evidence="1">The sequence shown here is derived from an EMBL/GenBank/DDBJ whole genome shotgun (WGS) entry which is preliminary data.</text>
</comment>
<protein>
    <submittedName>
        <fullName evidence="1">Uncharacterized protein</fullName>
    </submittedName>
</protein>